<name>A0A917A6R0_9RHOB</name>
<reference evidence="2" key="1">
    <citation type="journal article" date="2019" name="Int. J. Syst. Evol. Microbiol.">
        <title>The Global Catalogue of Microorganisms (GCM) 10K type strain sequencing project: providing services to taxonomists for standard genome sequencing and annotation.</title>
        <authorList>
            <consortium name="The Broad Institute Genomics Platform"/>
            <consortium name="The Broad Institute Genome Sequencing Center for Infectious Disease"/>
            <person name="Wu L."/>
            <person name="Ma J."/>
        </authorList>
    </citation>
    <scope>NUCLEOTIDE SEQUENCE [LARGE SCALE GENOMIC DNA]</scope>
    <source>
        <strain evidence="2">CGMCC 1.12664</strain>
    </source>
</reference>
<dbReference type="Gene3D" id="3.30.50.20">
    <property type="entry name" value="prophage-derive protein ybcO"/>
    <property type="match status" value="1"/>
</dbReference>
<proteinExistence type="predicted"/>
<gene>
    <name evidence="1" type="ORF">GCM10011360_17920</name>
</gene>
<sequence length="128" mass="14042">MEAYRPHMNVKMRSEKVTDHAKGQPCTIRIASFVPGRQCSGQDTTVFTHFGGPTKGTSTKVSDFDGGFGCAVCHSIIDGPDKKAREYLFERYPAAVENRMRLSVSETLSILFRDGIITVDGAEIVGKL</sequence>
<dbReference type="Pfam" id="PF07102">
    <property type="entry name" value="YbcO"/>
    <property type="match status" value="1"/>
</dbReference>
<dbReference type="Proteomes" id="UP000612855">
    <property type="component" value="Unassembled WGS sequence"/>
</dbReference>
<evidence type="ECO:0008006" key="3">
    <source>
        <dbReference type="Google" id="ProtNLM"/>
    </source>
</evidence>
<dbReference type="InterPro" id="IPR010774">
    <property type="entry name" value="YbcO"/>
</dbReference>
<dbReference type="EMBL" id="BMFJ01000001">
    <property type="protein sequence ID" value="GGE30310.1"/>
    <property type="molecule type" value="Genomic_DNA"/>
</dbReference>
<evidence type="ECO:0000313" key="2">
    <source>
        <dbReference type="Proteomes" id="UP000612855"/>
    </source>
</evidence>
<accession>A0A917A6R0</accession>
<evidence type="ECO:0000313" key="1">
    <source>
        <dbReference type="EMBL" id="GGE30310.1"/>
    </source>
</evidence>
<keyword evidence="2" id="KW-1185">Reference proteome</keyword>
<dbReference type="RefSeq" id="WP_188477307.1">
    <property type="nucleotide sequence ID" value="NZ_BMFJ01000001.1"/>
</dbReference>
<protein>
    <recommendedName>
        <fullName evidence="3">DUF1364 domain-containing protein</fullName>
    </recommendedName>
</protein>
<organism evidence="1 2">
    <name type="scientific">Primorskyibacter flagellatus</name>
    <dbReference type="NCBI Taxonomy" id="1387277"/>
    <lineage>
        <taxon>Bacteria</taxon>
        <taxon>Pseudomonadati</taxon>
        <taxon>Pseudomonadota</taxon>
        <taxon>Alphaproteobacteria</taxon>
        <taxon>Rhodobacterales</taxon>
        <taxon>Roseobacteraceae</taxon>
        <taxon>Primorskyibacter</taxon>
    </lineage>
</organism>
<comment type="caution">
    <text evidence="1">The sequence shown here is derived from an EMBL/GenBank/DDBJ whole genome shotgun (WGS) entry which is preliminary data.</text>
</comment>
<dbReference type="AlphaFoldDB" id="A0A917A6R0"/>